<proteinExistence type="predicted"/>
<dbReference type="RefSeq" id="WP_307468181.1">
    <property type="nucleotide sequence ID" value="NZ_JAURUR010000015.1"/>
</dbReference>
<gene>
    <name evidence="11" type="ORF">QO006_003217</name>
</gene>
<dbReference type="NCBIfam" id="TIGR00933">
    <property type="entry name" value="2a38"/>
    <property type="match status" value="1"/>
</dbReference>
<dbReference type="PANTHER" id="PTHR32024:SF1">
    <property type="entry name" value="KTR SYSTEM POTASSIUM UPTAKE PROTEIN B"/>
    <property type="match status" value="1"/>
</dbReference>
<accession>A0ABT9MGP8</accession>
<evidence type="ECO:0000256" key="3">
    <source>
        <dbReference type="ARBA" id="ARBA00022475"/>
    </source>
</evidence>
<keyword evidence="3" id="KW-1003">Cell membrane</keyword>
<dbReference type="EMBL" id="JAURUR010000015">
    <property type="protein sequence ID" value="MDP9765762.1"/>
    <property type="molecule type" value="Genomic_DNA"/>
</dbReference>
<keyword evidence="8" id="KW-0406">Ion transport</keyword>
<organism evidence="11 12">
    <name type="scientific">Deinococcus enclensis</name>
    <dbReference type="NCBI Taxonomy" id="1049582"/>
    <lineage>
        <taxon>Bacteria</taxon>
        <taxon>Thermotogati</taxon>
        <taxon>Deinococcota</taxon>
        <taxon>Deinococci</taxon>
        <taxon>Deinococcales</taxon>
        <taxon>Deinococcaceae</taxon>
        <taxon>Deinococcus</taxon>
    </lineage>
</organism>
<evidence type="ECO:0000256" key="2">
    <source>
        <dbReference type="ARBA" id="ARBA00022448"/>
    </source>
</evidence>
<keyword evidence="7 10" id="KW-1133">Transmembrane helix</keyword>
<dbReference type="Pfam" id="PF02386">
    <property type="entry name" value="TrkH"/>
    <property type="match status" value="1"/>
</dbReference>
<evidence type="ECO:0000256" key="8">
    <source>
        <dbReference type="ARBA" id="ARBA00023065"/>
    </source>
</evidence>
<evidence type="ECO:0000256" key="5">
    <source>
        <dbReference type="ARBA" id="ARBA00022692"/>
    </source>
</evidence>
<sequence>MSRNPNMARRLLKLVPEARPRVRRQLLDRVEPPQLIALVYVLGILLGTAALHLPGVQAPGADLSSVDLLFTATSALCITGLVVADTAESFTRQGQLILLLLFQIGGLGIIAFGTLFAVLAGRRVNFTERQHLAEQLNALNVGSVLSLLRIIFLYTLVAEAVGAGLLALRFVPDFGWREGLYQAAYHSVSAYNNAGFVVLPRGMGPYAEDPLVCGVIAVQIILGGLGFLVQLNVLTHLLRPRRNRLLTYSKLTLLTTAGLLVLGFVLLLALEWGNARTFGAFSGPGRVLAAFFQSVVPRSGGFSTVDMERLTNGSLFVMTALMFVGANSGSTGGGIKTSTFAILLGSAWNLISGRTELIAFKRRIPTSTVVRAGTVTTIYTLLVGSAFFALVVSNPQLGFTHLLFETVSAAATVGLSMNTTPKLNDAGLIILTVLMYLGRIGPVTFALALNQRQVKRGVIKYPAEPDILVG</sequence>
<keyword evidence="4" id="KW-0633">Potassium transport</keyword>
<evidence type="ECO:0000256" key="9">
    <source>
        <dbReference type="ARBA" id="ARBA00023136"/>
    </source>
</evidence>
<feature type="transmembrane region" description="Helical" evidence="10">
    <location>
        <begin position="426"/>
        <end position="449"/>
    </location>
</feature>
<keyword evidence="12" id="KW-1185">Reference proteome</keyword>
<feature type="transmembrane region" description="Helical" evidence="10">
    <location>
        <begin position="251"/>
        <end position="270"/>
    </location>
</feature>
<keyword evidence="6" id="KW-0630">Potassium</keyword>
<keyword evidence="2" id="KW-0813">Transport</keyword>
<keyword evidence="9 10" id="KW-0472">Membrane</keyword>
<evidence type="ECO:0000256" key="1">
    <source>
        <dbReference type="ARBA" id="ARBA00004651"/>
    </source>
</evidence>
<evidence type="ECO:0000313" key="11">
    <source>
        <dbReference type="EMBL" id="MDP9765762.1"/>
    </source>
</evidence>
<evidence type="ECO:0000256" key="6">
    <source>
        <dbReference type="ARBA" id="ARBA00022958"/>
    </source>
</evidence>
<keyword evidence="5 10" id="KW-0812">Transmembrane</keyword>
<name>A0ABT9MGP8_9DEIO</name>
<dbReference type="PANTHER" id="PTHR32024">
    <property type="entry name" value="TRK SYSTEM POTASSIUM UPTAKE PROTEIN TRKG-RELATED"/>
    <property type="match status" value="1"/>
</dbReference>
<dbReference type="InterPro" id="IPR003445">
    <property type="entry name" value="Cat_transpt"/>
</dbReference>
<dbReference type="InterPro" id="IPR004772">
    <property type="entry name" value="TrkH"/>
</dbReference>
<evidence type="ECO:0000256" key="10">
    <source>
        <dbReference type="SAM" id="Phobius"/>
    </source>
</evidence>
<comment type="caution">
    <text evidence="11">The sequence shown here is derived from an EMBL/GenBank/DDBJ whole genome shotgun (WGS) entry which is preliminary data.</text>
</comment>
<feature type="transmembrane region" description="Helical" evidence="10">
    <location>
        <begin position="372"/>
        <end position="392"/>
    </location>
</feature>
<feature type="transmembrane region" description="Helical" evidence="10">
    <location>
        <begin position="141"/>
        <end position="168"/>
    </location>
</feature>
<feature type="transmembrane region" description="Helical" evidence="10">
    <location>
        <begin position="65"/>
        <end position="84"/>
    </location>
</feature>
<comment type="subcellular location">
    <subcellularLocation>
        <location evidence="1">Cell membrane</location>
        <topology evidence="1">Multi-pass membrane protein</topology>
    </subcellularLocation>
</comment>
<dbReference type="Proteomes" id="UP001232163">
    <property type="component" value="Unassembled WGS sequence"/>
</dbReference>
<reference evidence="11 12" key="1">
    <citation type="submission" date="2023-07" db="EMBL/GenBank/DDBJ databases">
        <title>Genomic Encyclopedia of Type Strains, Phase IV (KMG-IV): sequencing the most valuable type-strain genomes for metagenomic binning, comparative biology and taxonomic classification.</title>
        <authorList>
            <person name="Goeker M."/>
        </authorList>
    </citation>
    <scope>NUCLEOTIDE SEQUENCE [LARGE SCALE GENOMIC DNA]</scope>
    <source>
        <strain evidence="11 12">NIO-1023</strain>
    </source>
</reference>
<feature type="transmembrane region" description="Helical" evidence="10">
    <location>
        <begin position="211"/>
        <end position="231"/>
    </location>
</feature>
<evidence type="ECO:0000256" key="7">
    <source>
        <dbReference type="ARBA" id="ARBA00022989"/>
    </source>
</evidence>
<protein>
    <submittedName>
        <fullName evidence="11">Trk system potassium uptake protein TrkH</fullName>
    </submittedName>
</protein>
<evidence type="ECO:0000313" key="12">
    <source>
        <dbReference type="Proteomes" id="UP001232163"/>
    </source>
</evidence>
<feature type="transmembrane region" description="Helical" evidence="10">
    <location>
        <begin position="96"/>
        <end position="121"/>
    </location>
</feature>
<feature type="transmembrane region" description="Helical" evidence="10">
    <location>
        <begin position="310"/>
        <end position="327"/>
    </location>
</feature>
<evidence type="ECO:0000256" key="4">
    <source>
        <dbReference type="ARBA" id="ARBA00022538"/>
    </source>
</evidence>
<feature type="transmembrane region" description="Helical" evidence="10">
    <location>
        <begin position="35"/>
        <end position="53"/>
    </location>
</feature>